<dbReference type="Proteomes" id="UP001165283">
    <property type="component" value="Unassembled WGS sequence"/>
</dbReference>
<evidence type="ECO:0000313" key="1">
    <source>
        <dbReference type="EMBL" id="MCO1657665.1"/>
    </source>
</evidence>
<evidence type="ECO:0000313" key="2">
    <source>
        <dbReference type="Proteomes" id="UP001165283"/>
    </source>
</evidence>
<accession>A0ABT1A3Z1</accession>
<protein>
    <submittedName>
        <fullName evidence="1">DUF885 domain-containing protein</fullName>
    </submittedName>
</protein>
<dbReference type="EMBL" id="JAGSOV010000045">
    <property type="protein sequence ID" value="MCO1657665.1"/>
    <property type="molecule type" value="Genomic_DNA"/>
</dbReference>
<gene>
    <name evidence="1" type="ORF">KDL28_21630</name>
</gene>
<reference evidence="1" key="1">
    <citation type="submission" date="2021-04" db="EMBL/GenBank/DDBJ databases">
        <title>Pseudonocardia sp. nov., isolated from sandy soil of mangrove forest.</title>
        <authorList>
            <person name="Zan Z."/>
            <person name="Huang R."/>
            <person name="Liu W."/>
        </authorList>
    </citation>
    <scope>NUCLEOTIDE SEQUENCE</scope>
    <source>
        <strain evidence="1">S2-4</strain>
    </source>
</reference>
<comment type="caution">
    <text evidence="1">The sequence shown here is derived from an EMBL/GenBank/DDBJ whole genome shotgun (WGS) entry which is preliminary data.</text>
</comment>
<proteinExistence type="predicted"/>
<name>A0ABT1A3Z1_9PSEU</name>
<organism evidence="1 2">
    <name type="scientific">Pseudonocardia humida</name>
    <dbReference type="NCBI Taxonomy" id="2800819"/>
    <lineage>
        <taxon>Bacteria</taxon>
        <taxon>Bacillati</taxon>
        <taxon>Actinomycetota</taxon>
        <taxon>Actinomycetes</taxon>
        <taxon>Pseudonocardiales</taxon>
        <taxon>Pseudonocardiaceae</taxon>
        <taxon>Pseudonocardia</taxon>
    </lineage>
</organism>
<keyword evidence="2" id="KW-1185">Reference proteome</keyword>
<sequence length="405" mass="43213">MSDGAREAREFVRLALHLDRLAPGLVGAHLGEPDVRRAVDDEPVVAPADLAARARALAVDVGSAGLPAHRRDVLLAQLAAAGCTALRLAGGVVPYRREIELCLGVAVEPGDEDGYRAAHRELDALLPGPGRLAERLAAYRRADELAPDRLLPAVRALSGALRERVGPAYALPVDESVVFEVVPEAPWAALHQHRGRHHSTVRLNGSARVRAGQLAQLVAHEAYPGHHTELCRTQDGPLAHGEGEHAVTLVLSPCSTVAEGLADSGLSAAVGPGWGAWAGEVLGGVGVRTDGELAERIDRVMEGLLPVRQDAALLLHDRRAGEDAARRHLRRWLLVDERRADRMLSFLTHPIWRAYTTAYVEGFRLVQRHVGTEPSVAGARHAALVGRPTTPALLAVDPAPVARAG</sequence>
<dbReference type="RefSeq" id="WP_252441316.1">
    <property type="nucleotide sequence ID" value="NZ_JAGSOV010000045.1"/>
</dbReference>